<keyword evidence="1" id="KW-0732">Signal</keyword>
<accession>A0A9P9EEI8</accession>
<dbReference type="OrthoDB" id="5084176at2759"/>
<reference evidence="2" key="1">
    <citation type="journal article" date="2021" name="Nat. Commun.">
        <title>Genetic determinants of endophytism in the Arabidopsis root mycobiome.</title>
        <authorList>
            <person name="Mesny F."/>
            <person name="Miyauchi S."/>
            <person name="Thiergart T."/>
            <person name="Pickel B."/>
            <person name="Atanasova L."/>
            <person name="Karlsson M."/>
            <person name="Huettel B."/>
            <person name="Barry K.W."/>
            <person name="Haridas S."/>
            <person name="Chen C."/>
            <person name="Bauer D."/>
            <person name="Andreopoulos W."/>
            <person name="Pangilinan J."/>
            <person name="LaButti K."/>
            <person name="Riley R."/>
            <person name="Lipzen A."/>
            <person name="Clum A."/>
            <person name="Drula E."/>
            <person name="Henrissat B."/>
            <person name="Kohler A."/>
            <person name="Grigoriev I.V."/>
            <person name="Martin F.M."/>
            <person name="Hacquard S."/>
        </authorList>
    </citation>
    <scope>NUCLEOTIDE SEQUENCE</scope>
    <source>
        <strain evidence="2">MPI-CAGE-CH-0243</strain>
    </source>
</reference>
<dbReference type="Proteomes" id="UP000700596">
    <property type="component" value="Unassembled WGS sequence"/>
</dbReference>
<proteinExistence type="predicted"/>
<evidence type="ECO:0000313" key="3">
    <source>
        <dbReference type="Proteomes" id="UP000700596"/>
    </source>
</evidence>
<protein>
    <submittedName>
        <fullName evidence="2">Uncharacterized protein</fullName>
    </submittedName>
</protein>
<gene>
    <name evidence="2" type="ORF">B0J11DRAFT_576722</name>
</gene>
<organism evidence="2 3">
    <name type="scientific">Dendryphion nanum</name>
    <dbReference type="NCBI Taxonomy" id="256645"/>
    <lineage>
        <taxon>Eukaryota</taxon>
        <taxon>Fungi</taxon>
        <taxon>Dikarya</taxon>
        <taxon>Ascomycota</taxon>
        <taxon>Pezizomycotina</taxon>
        <taxon>Dothideomycetes</taxon>
        <taxon>Pleosporomycetidae</taxon>
        <taxon>Pleosporales</taxon>
        <taxon>Torulaceae</taxon>
        <taxon>Dendryphion</taxon>
    </lineage>
</organism>
<keyword evidence="3" id="KW-1185">Reference proteome</keyword>
<feature type="signal peptide" evidence="1">
    <location>
        <begin position="1"/>
        <end position="18"/>
    </location>
</feature>
<sequence>MKTTIITSLLSITALTTAATIPQGNPQEEPGLIKRDPCTINAIWESNWRDGARQRYRVRATVDTTGNPYSRKDMLEAWCDEFRKAVHSVDYKANFDNPACWLENTNAVADVSTFIGSYGHDRYVGVHQDTVNAWRDRTGYVCDVNSNF</sequence>
<evidence type="ECO:0000313" key="2">
    <source>
        <dbReference type="EMBL" id="KAH7136183.1"/>
    </source>
</evidence>
<evidence type="ECO:0000256" key="1">
    <source>
        <dbReference type="SAM" id="SignalP"/>
    </source>
</evidence>
<comment type="caution">
    <text evidence="2">The sequence shown here is derived from an EMBL/GenBank/DDBJ whole genome shotgun (WGS) entry which is preliminary data.</text>
</comment>
<dbReference type="EMBL" id="JAGMWT010000002">
    <property type="protein sequence ID" value="KAH7136183.1"/>
    <property type="molecule type" value="Genomic_DNA"/>
</dbReference>
<name>A0A9P9EEI8_9PLEO</name>
<dbReference type="AlphaFoldDB" id="A0A9P9EEI8"/>
<feature type="chain" id="PRO_5040412882" evidence="1">
    <location>
        <begin position="19"/>
        <end position="148"/>
    </location>
</feature>